<protein>
    <submittedName>
        <fullName evidence="1">Uncharacterized protein</fullName>
    </submittedName>
</protein>
<proteinExistence type="predicted"/>
<evidence type="ECO:0000313" key="2">
    <source>
        <dbReference type="Proteomes" id="UP000708148"/>
    </source>
</evidence>
<dbReference type="Proteomes" id="UP000708148">
    <property type="component" value="Unassembled WGS sequence"/>
</dbReference>
<accession>A0A8S1JA02</accession>
<name>A0A8S1JA02_9CHLO</name>
<sequence length="122" mass="13246">MAACHTAWRCSTLGTTSTRELLPICFERWTRAQGEGSDARSIPDVFGCQLPQGCGYPSRYREETKEQSSKVAGLLSASFLGRSPCGLSREGADGARLGCGSSVMAEAQCMWCLDARIMYDHV</sequence>
<comment type="caution">
    <text evidence="1">The sequence shown here is derived from an EMBL/GenBank/DDBJ whole genome shotgun (WGS) entry which is preliminary data.</text>
</comment>
<gene>
    <name evidence="1" type="ORF">OSTQU699_LOCUS8262</name>
</gene>
<evidence type="ECO:0000313" key="1">
    <source>
        <dbReference type="EMBL" id="CAD7702905.1"/>
    </source>
</evidence>
<keyword evidence="2" id="KW-1185">Reference proteome</keyword>
<organism evidence="1 2">
    <name type="scientific">Ostreobium quekettii</name>
    <dbReference type="NCBI Taxonomy" id="121088"/>
    <lineage>
        <taxon>Eukaryota</taxon>
        <taxon>Viridiplantae</taxon>
        <taxon>Chlorophyta</taxon>
        <taxon>core chlorophytes</taxon>
        <taxon>Ulvophyceae</taxon>
        <taxon>TCBD clade</taxon>
        <taxon>Bryopsidales</taxon>
        <taxon>Ostreobineae</taxon>
        <taxon>Ostreobiaceae</taxon>
        <taxon>Ostreobium</taxon>
    </lineage>
</organism>
<dbReference type="AlphaFoldDB" id="A0A8S1JA02"/>
<dbReference type="EMBL" id="CAJHUC010001997">
    <property type="protein sequence ID" value="CAD7702905.1"/>
    <property type="molecule type" value="Genomic_DNA"/>
</dbReference>
<reference evidence="1" key="1">
    <citation type="submission" date="2020-12" db="EMBL/GenBank/DDBJ databases">
        <authorList>
            <person name="Iha C."/>
        </authorList>
    </citation>
    <scope>NUCLEOTIDE SEQUENCE</scope>
</reference>